<gene>
    <name evidence="1" type="ORF">OUZ56_004532</name>
</gene>
<sequence length="91" mass="10389">MSDGIRQKAKANLEAIDFLGNFYHYYCCMPIREIWQTKRVFALRAIELMNDELGSPKQFLLLGLSHPGWPRTMTMNVESAACALQRISPSP</sequence>
<evidence type="ECO:0000313" key="2">
    <source>
        <dbReference type="Proteomes" id="UP001234178"/>
    </source>
</evidence>
<dbReference type="EMBL" id="JAOYFB010000001">
    <property type="protein sequence ID" value="KAK4002727.1"/>
    <property type="molecule type" value="Genomic_DNA"/>
</dbReference>
<evidence type="ECO:0000313" key="1">
    <source>
        <dbReference type="EMBL" id="KAK4002727.1"/>
    </source>
</evidence>
<comment type="caution">
    <text evidence="1">The sequence shown here is derived from an EMBL/GenBank/DDBJ whole genome shotgun (WGS) entry which is preliminary data.</text>
</comment>
<dbReference type="Proteomes" id="UP001234178">
    <property type="component" value="Unassembled WGS sequence"/>
</dbReference>
<proteinExistence type="predicted"/>
<organism evidence="1 2">
    <name type="scientific">Daphnia magna</name>
    <dbReference type="NCBI Taxonomy" id="35525"/>
    <lineage>
        <taxon>Eukaryota</taxon>
        <taxon>Metazoa</taxon>
        <taxon>Ecdysozoa</taxon>
        <taxon>Arthropoda</taxon>
        <taxon>Crustacea</taxon>
        <taxon>Branchiopoda</taxon>
        <taxon>Diplostraca</taxon>
        <taxon>Cladocera</taxon>
        <taxon>Anomopoda</taxon>
        <taxon>Daphniidae</taxon>
        <taxon>Daphnia</taxon>
    </lineage>
</organism>
<accession>A0ABQ9YQ62</accession>
<reference evidence="1 2" key="1">
    <citation type="journal article" date="2023" name="Nucleic Acids Res.">
        <title>The hologenome of Daphnia magna reveals possible DNA methylation and microbiome-mediated evolution of the host genome.</title>
        <authorList>
            <person name="Chaturvedi A."/>
            <person name="Li X."/>
            <person name="Dhandapani V."/>
            <person name="Marshall H."/>
            <person name="Kissane S."/>
            <person name="Cuenca-Cambronero M."/>
            <person name="Asole G."/>
            <person name="Calvet F."/>
            <person name="Ruiz-Romero M."/>
            <person name="Marangio P."/>
            <person name="Guigo R."/>
            <person name="Rago D."/>
            <person name="Mirbahai L."/>
            <person name="Eastwood N."/>
            <person name="Colbourne J.K."/>
            <person name="Zhou J."/>
            <person name="Mallon E."/>
            <person name="Orsini L."/>
        </authorList>
    </citation>
    <scope>NUCLEOTIDE SEQUENCE [LARGE SCALE GENOMIC DNA]</scope>
    <source>
        <strain evidence="1">LRV0_1</strain>
    </source>
</reference>
<name>A0ABQ9YQ62_9CRUS</name>
<keyword evidence="2" id="KW-1185">Reference proteome</keyword>
<protein>
    <submittedName>
        <fullName evidence="1">Uncharacterized protein</fullName>
    </submittedName>
</protein>